<sequence length="101" mass="11508">MCFEIRSQGKCNRQVNVARIFPSLKKKSNNNISACRRSLWFLRRAGTAVGFLAHFPFLGHFLSCFRSRNSSSLFLVCRSQSCPPPNAHTCTLVNAKEHRHL</sequence>
<organism evidence="1 2">
    <name type="scientific">Trypanosoma brucei gambiense (strain MHOM/CI/86/DAL972)</name>
    <dbReference type="NCBI Taxonomy" id="679716"/>
    <lineage>
        <taxon>Eukaryota</taxon>
        <taxon>Discoba</taxon>
        <taxon>Euglenozoa</taxon>
        <taxon>Kinetoplastea</taxon>
        <taxon>Metakinetoplastina</taxon>
        <taxon>Trypanosomatida</taxon>
        <taxon>Trypanosomatidae</taxon>
        <taxon>Trypanosoma</taxon>
    </lineage>
</organism>
<dbReference type="EMBL" id="FN554971">
    <property type="protein sequence ID" value="CBH13588.1"/>
    <property type="molecule type" value="Genomic_DNA"/>
</dbReference>
<evidence type="ECO:0000313" key="2">
    <source>
        <dbReference type="Proteomes" id="UP000002316"/>
    </source>
</evidence>
<name>C9ZW00_TRYB9</name>
<dbReference type="Proteomes" id="UP000002316">
    <property type="component" value="Chromosome 8"/>
</dbReference>
<dbReference type="GeneID" id="23863741"/>
<proteinExistence type="predicted"/>
<accession>C9ZW00</accession>
<protein>
    <submittedName>
        <fullName evidence="1">Uncharacterized protein</fullName>
    </submittedName>
</protein>
<dbReference type="AlphaFoldDB" id="C9ZW00"/>
<gene>
    <name evidence="1" type="ORF">TbgDal_VIII5290</name>
</gene>
<dbReference type="KEGG" id="tbg:TbgDal_VIII5290"/>
<dbReference type="RefSeq" id="XP_011775865.1">
    <property type="nucleotide sequence ID" value="XM_011777563.1"/>
</dbReference>
<reference evidence="2" key="1">
    <citation type="journal article" date="2010" name="PLoS Negl. Trop. Dis.">
        <title>The genome sequence of Trypanosoma brucei gambiense, causative agent of chronic human african trypanosomiasis.</title>
        <authorList>
            <person name="Jackson A.P."/>
            <person name="Sanders M."/>
            <person name="Berry A."/>
            <person name="McQuillan J."/>
            <person name="Aslett M.A."/>
            <person name="Quail M.A."/>
            <person name="Chukualim B."/>
            <person name="Capewell P."/>
            <person name="MacLeod A."/>
            <person name="Melville S.E."/>
            <person name="Gibson W."/>
            <person name="Barry J.D."/>
            <person name="Berriman M."/>
            <person name="Hertz-Fowler C."/>
        </authorList>
    </citation>
    <scope>NUCLEOTIDE SEQUENCE [LARGE SCALE GENOMIC DNA]</scope>
    <source>
        <strain evidence="2">MHOM/CI/86/DAL972</strain>
    </source>
</reference>
<evidence type="ECO:0000313" key="1">
    <source>
        <dbReference type="EMBL" id="CBH13588.1"/>
    </source>
</evidence>